<evidence type="ECO:0000313" key="3">
    <source>
        <dbReference type="Proteomes" id="UP001209878"/>
    </source>
</evidence>
<evidence type="ECO:0000313" key="2">
    <source>
        <dbReference type="EMBL" id="KAK2171715.1"/>
    </source>
</evidence>
<keyword evidence="3" id="KW-1185">Reference proteome</keyword>
<dbReference type="PANTHER" id="PTHR47027:SF20">
    <property type="entry name" value="REVERSE TRANSCRIPTASE-LIKE PROTEIN WITH RNA-DIRECTED DNA POLYMERASE DOMAIN"/>
    <property type="match status" value="1"/>
</dbReference>
<evidence type="ECO:0008006" key="4">
    <source>
        <dbReference type="Google" id="ProtNLM"/>
    </source>
</evidence>
<gene>
    <name evidence="2" type="ORF">NP493_1033g00041</name>
</gene>
<reference evidence="2" key="1">
    <citation type="journal article" date="2023" name="Mol. Biol. Evol.">
        <title>Third-Generation Sequencing Reveals the Adaptive Role of the Epigenome in Three Deep-Sea Polychaetes.</title>
        <authorList>
            <person name="Perez M."/>
            <person name="Aroh O."/>
            <person name="Sun Y."/>
            <person name="Lan Y."/>
            <person name="Juniper S.K."/>
            <person name="Young C.R."/>
            <person name="Angers B."/>
            <person name="Qian P.Y."/>
        </authorList>
    </citation>
    <scope>NUCLEOTIDE SEQUENCE</scope>
    <source>
        <strain evidence="2">R07B-5</strain>
    </source>
</reference>
<proteinExistence type="predicted"/>
<feature type="region of interest" description="Disordered" evidence="1">
    <location>
        <begin position="106"/>
        <end position="130"/>
    </location>
</feature>
<dbReference type="AlphaFoldDB" id="A0AAD9NIX0"/>
<feature type="compositionally biased region" description="Basic residues" evidence="1">
    <location>
        <begin position="114"/>
        <end position="130"/>
    </location>
</feature>
<name>A0AAD9NIX0_RIDPI</name>
<organism evidence="2 3">
    <name type="scientific">Ridgeia piscesae</name>
    <name type="common">Tubeworm</name>
    <dbReference type="NCBI Taxonomy" id="27915"/>
    <lineage>
        <taxon>Eukaryota</taxon>
        <taxon>Metazoa</taxon>
        <taxon>Spiralia</taxon>
        <taxon>Lophotrochozoa</taxon>
        <taxon>Annelida</taxon>
        <taxon>Polychaeta</taxon>
        <taxon>Sedentaria</taxon>
        <taxon>Canalipalpata</taxon>
        <taxon>Sabellida</taxon>
        <taxon>Siboglinidae</taxon>
        <taxon>Ridgeia</taxon>
    </lineage>
</organism>
<dbReference type="Proteomes" id="UP001209878">
    <property type="component" value="Unassembled WGS sequence"/>
</dbReference>
<dbReference type="EMBL" id="JAODUO010001035">
    <property type="protein sequence ID" value="KAK2171715.1"/>
    <property type="molecule type" value="Genomic_DNA"/>
</dbReference>
<sequence length="130" mass="15246">MMEADTPIYVNNTQIENVESYSFLGQRYSTRDKNLHKETQRRILSRWTAFVKQRDIFKGNIGPCMEKQIYNSCILPAMTYGAETWALTIHAKKKLAAAKTKMERSMLNITNRDRKNKHLGKRKDPGHRRD</sequence>
<accession>A0AAD9NIX0</accession>
<evidence type="ECO:0000256" key="1">
    <source>
        <dbReference type="SAM" id="MobiDB-lite"/>
    </source>
</evidence>
<comment type="caution">
    <text evidence="2">The sequence shown here is derived from an EMBL/GenBank/DDBJ whole genome shotgun (WGS) entry which is preliminary data.</text>
</comment>
<dbReference type="PANTHER" id="PTHR47027">
    <property type="entry name" value="REVERSE TRANSCRIPTASE DOMAIN-CONTAINING PROTEIN"/>
    <property type="match status" value="1"/>
</dbReference>
<protein>
    <recommendedName>
        <fullName evidence="4">Reverse transcriptase domain-containing protein</fullName>
    </recommendedName>
</protein>